<dbReference type="GO" id="GO:0045892">
    <property type="term" value="P:negative regulation of DNA-templated transcription"/>
    <property type="evidence" value="ECO:0007669"/>
    <property type="project" value="TreeGrafter"/>
</dbReference>
<keyword evidence="1" id="KW-0805">Transcription regulation</keyword>
<dbReference type="Proteomes" id="UP000461768">
    <property type="component" value="Unassembled WGS sequence"/>
</dbReference>
<dbReference type="Pfam" id="PF01614">
    <property type="entry name" value="IclR_C"/>
    <property type="match status" value="1"/>
</dbReference>
<dbReference type="Pfam" id="PF09339">
    <property type="entry name" value="HTH_IclR"/>
    <property type="match status" value="1"/>
</dbReference>
<dbReference type="SMART" id="SM00346">
    <property type="entry name" value="HTH_ICLR"/>
    <property type="match status" value="1"/>
</dbReference>
<protein>
    <submittedName>
        <fullName evidence="6">IclR family transcriptional regulator</fullName>
    </submittedName>
</protein>
<dbReference type="PANTHER" id="PTHR30136">
    <property type="entry name" value="HELIX-TURN-HELIX TRANSCRIPTIONAL REGULATOR, ICLR FAMILY"/>
    <property type="match status" value="1"/>
</dbReference>
<feature type="domain" description="IclR-ED" evidence="5">
    <location>
        <begin position="73"/>
        <end position="257"/>
    </location>
</feature>
<comment type="caution">
    <text evidence="6">The sequence shown here is derived from an EMBL/GenBank/DDBJ whole genome shotgun (WGS) entry which is preliminary data.</text>
</comment>
<dbReference type="Gene3D" id="3.30.450.40">
    <property type="match status" value="1"/>
</dbReference>
<evidence type="ECO:0000256" key="1">
    <source>
        <dbReference type="ARBA" id="ARBA00023015"/>
    </source>
</evidence>
<dbReference type="RefSeq" id="WP_151148226.1">
    <property type="nucleotide sequence ID" value="NZ_WAGX01000008.1"/>
</dbReference>
<proteinExistence type="predicted"/>
<dbReference type="GO" id="GO:0003677">
    <property type="term" value="F:DNA binding"/>
    <property type="evidence" value="ECO:0007669"/>
    <property type="project" value="UniProtKB-KW"/>
</dbReference>
<evidence type="ECO:0000256" key="2">
    <source>
        <dbReference type="ARBA" id="ARBA00023125"/>
    </source>
</evidence>
<keyword evidence="3" id="KW-0804">Transcription</keyword>
<reference evidence="6 7" key="2">
    <citation type="submission" date="2020-02" db="EMBL/GenBank/DDBJ databases">
        <title>Candidatus Galacturonibacter soehngenii shows hetero-acetogenic catabolism of galacturonic acid but lacks a canonical carbon monoxide dehydrogenase/acetyl-CoA synthase complex.</title>
        <authorList>
            <person name="Diender M."/>
            <person name="Stouten G.R."/>
            <person name="Petersen J.F."/>
            <person name="Nielsen P.H."/>
            <person name="Dueholm M.S."/>
            <person name="Pronk J.T."/>
            <person name="Van Loosdrecht M.C.M."/>
        </authorList>
    </citation>
    <scope>NUCLEOTIDE SEQUENCE [LARGE SCALE GENOMIC DNA]</scope>
    <source>
        <strain evidence="6">GalUA</strain>
    </source>
</reference>
<accession>A0A7V7UEM2</accession>
<dbReference type="PROSITE" id="PS51078">
    <property type="entry name" value="ICLR_ED"/>
    <property type="match status" value="1"/>
</dbReference>
<evidence type="ECO:0000256" key="3">
    <source>
        <dbReference type="ARBA" id="ARBA00023163"/>
    </source>
</evidence>
<dbReference type="InterPro" id="IPR005471">
    <property type="entry name" value="Tscrpt_reg_IclR_N"/>
</dbReference>
<dbReference type="Gene3D" id="1.10.10.10">
    <property type="entry name" value="Winged helix-like DNA-binding domain superfamily/Winged helix DNA-binding domain"/>
    <property type="match status" value="1"/>
</dbReference>
<dbReference type="InterPro" id="IPR014757">
    <property type="entry name" value="Tscrpt_reg_IclR_C"/>
</dbReference>
<sequence length="261" mass="29576">MDENVVNKNPIQSAERIFQVLETLAQMGPIGLMDLSNHLGLHKSTVHRLLTSLIYMGYARQDEDTQKYMLSYKIVGLSGQLLDKIDILPIAHSYMKQLAELSQETVHLVQRNENDIIYIDKVESKVSSIRMVSQIGLIHPMYCSGVGKAILASLSIEEVTKIWNASIIEKKTPKTITSLEELLKVLEVVRERGYAMDDEENEMGVRCIAACIYDYRGKAKYAFSISAPLSRMTDERVKELAEYVLQVKNDLSMALGYRIKN</sequence>
<evidence type="ECO:0000259" key="4">
    <source>
        <dbReference type="PROSITE" id="PS51077"/>
    </source>
</evidence>
<dbReference type="SUPFAM" id="SSF46785">
    <property type="entry name" value="Winged helix' DNA-binding domain"/>
    <property type="match status" value="1"/>
</dbReference>
<reference evidence="6 7" key="1">
    <citation type="submission" date="2019-09" db="EMBL/GenBank/DDBJ databases">
        <authorList>
            <person name="Valk L.C."/>
        </authorList>
    </citation>
    <scope>NUCLEOTIDE SEQUENCE [LARGE SCALE GENOMIC DNA]</scope>
    <source>
        <strain evidence="6">GalUA</strain>
    </source>
</reference>
<dbReference type="InterPro" id="IPR036390">
    <property type="entry name" value="WH_DNA-bd_sf"/>
</dbReference>
<dbReference type="GO" id="GO:0003700">
    <property type="term" value="F:DNA-binding transcription factor activity"/>
    <property type="evidence" value="ECO:0007669"/>
    <property type="project" value="TreeGrafter"/>
</dbReference>
<dbReference type="SUPFAM" id="SSF55781">
    <property type="entry name" value="GAF domain-like"/>
    <property type="match status" value="1"/>
</dbReference>
<evidence type="ECO:0000313" key="7">
    <source>
        <dbReference type="Proteomes" id="UP000461768"/>
    </source>
</evidence>
<evidence type="ECO:0000259" key="5">
    <source>
        <dbReference type="PROSITE" id="PS51078"/>
    </source>
</evidence>
<gene>
    <name evidence="6" type="ORF">F7O84_17400</name>
</gene>
<evidence type="ECO:0000313" key="6">
    <source>
        <dbReference type="EMBL" id="KAB1434267.1"/>
    </source>
</evidence>
<keyword evidence="7" id="KW-1185">Reference proteome</keyword>
<dbReference type="PROSITE" id="PS51077">
    <property type="entry name" value="HTH_ICLR"/>
    <property type="match status" value="1"/>
</dbReference>
<dbReference type="OrthoDB" id="9791752at2"/>
<organism evidence="6 7">
    <name type="scientific">Candidatus Galacturonatibacter soehngenii</name>
    <dbReference type="NCBI Taxonomy" id="2307010"/>
    <lineage>
        <taxon>Bacteria</taxon>
        <taxon>Bacillati</taxon>
        <taxon>Bacillota</taxon>
        <taxon>Clostridia</taxon>
        <taxon>Lachnospirales</taxon>
        <taxon>Lachnospiraceae</taxon>
        <taxon>Candidatus Galacturonatibacter</taxon>
    </lineage>
</organism>
<feature type="domain" description="HTH iclR-type" evidence="4">
    <location>
        <begin position="11"/>
        <end position="72"/>
    </location>
</feature>
<keyword evidence="2" id="KW-0238">DNA-binding</keyword>
<dbReference type="AlphaFoldDB" id="A0A7V7UEM2"/>
<dbReference type="InterPro" id="IPR029016">
    <property type="entry name" value="GAF-like_dom_sf"/>
</dbReference>
<dbReference type="InterPro" id="IPR050707">
    <property type="entry name" value="HTH_MetabolicPath_Reg"/>
</dbReference>
<dbReference type="InterPro" id="IPR036388">
    <property type="entry name" value="WH-like_DNA-bd_sf"/>
</dbReference>
<dbReference type="EMBL" id="WAGX01000008">
    <property type="protein sequence ID" value="KAB1434267.1"/>
    <property type="molecule type" value="Genomic_DNA"/>
</dbReference>
<dbReference type="PANTHER" id="PTHR30136:SF24">
    <property type="entry name" value="HTH-TYPE TRANSCRIPTIONAL REPRESSOR ALLR"/>
    <property type="match status" value="1"/>
</dbReference>
<name>A0A7V7UEM2_9FIRM</name>